<accession>A0ABR5J1C0</accession>
<dbReference type="SUPFAM" id="SSF53720">
    <property type="entry name" value="ALDH-like"/>
    <property type="match status" value="1"/>
</dbReference>
<evidence type="ECO:0000256" key="3">
    <source>
        <dbReference type="RuleBase" id="RU003345"/>
    </source>
</evidence>
<organism evidence="5 6">
    <name type="scientific">Streptomyces varsoviensis</name>
    <dbReference type="NCBI Taxonomy" id="67373"/>
    <lineage>
        <taxon>Bacteria</taxon>
        <taxon>Bacillati</taxon>
        <taxon>Actinomycetota</taxon>
        <taxon>Actinomycetes</taxon>
        <taxon>Kitasatosporales</taxon>
        <taxon>Streptomycetaceae</taxon>
        <taxon>Streptomyces</taxon>
    </lineage>
</organism>
<keyword evidence="6" id="KW-1185">Reference proteome</keyword>
<gene>
    <name evidence="5" type="ORF">ADK38_27990</name>
</gene>
<feature type="domain" description="Aldehyde dehydrogenase" evidence="4">
    <location>
        <begin position="21"/>
        <end position="475"/>
    </location>
</feature>
<dbReference type="Gene3D" id="3.40.605.10">
    <property type="entry name" value="Aldehyde Dehydrogenase, Chain A, domain 1"/>
    <property type="match status" value="1"/>
</dbReference>
<dbReference type="PROSITE" id="PS00070">
    <property type="entry name" value="ALDEHYDE_DEHYDR_CYS"/>
    <property type="match status" value="1"/>
</dbReference>
<reference evidence="5 6" key="1">
    <citation type="submission" date="2015-07" db="EMBL/GenBank/DDBJ databases">
        <authorList>
            <person name="Ju K.-S."/>
            <person name="Doroghazi J.R."/>
            <person name="Metcalf W.W."/>
        </authorList>
    </citation>
    <scope>NUCLEOTIDE SEQUENCE [LARGE SCALE GENOMIC DNA]</scope>
    <source>
        <strain evidence="5 6">NRRL B-3589</strain>
    </source>
</reference>
<evidence type="ECO:0000313" key="5">
    <source>
        <dbReference type="EMBL" id="KOG86981.1"/>
    </source>
</evidence>
<sequence>MAGVTVDTRHWIGGERLDSAATFTDRSPIDGTPLAEIARGGAEEARAAVAAARAAFPGWAATPPPERARLLHAIADGVDARLEDLAAVETADNGALLRSHRRGVMPRAAHNLRFFADRLLALGHDDFTTRGHTNHVTWDPAGPAALITPWNAPLMLATWKIGPALAAGDPVVLKPAEWTPLTASLFADITAEAGLPPGVFNVLQGYGAEAGEPLVSDADIRRVSFTGSVPTARRIARAAAEHLVPTSFELGGKSPLLVFADADLDLAADLAVEQYDNAGQVCLAATRLLVEEPVRDAFLERFLHRARALVQGDPREEATGIGPTIHPRHLERVDGFVRRALAAGATALLGGGPHTELTGRTGGAYYRPTLLAGVAQDSEIVQEEVFGPVLTLQTFTTEDEAVALANGTRFGLAATLATGDRDRADRVAARLVAGTVWTNCFFVRDLAAPFGGSRASGMGREGGDWSFDFYCDLKNTVTAPKGWQHHG</sequence>
<evidence type="ECO:0000256" key="1">
    <source>
        <dbReference type="ARBA" id="ARBA00023002"/>
    </source>
</evidence>
<dbReference type="InterPro" id="IPR029510">
    <property type="entry name" value="Ald_DH_CS_GLU"/>
</dbReference>
<dbReference type="Proteomes" id="UP000037020">
    <property type="component" value="Unassembled WGS sequence"/>
</dbReference>
<comment type="caution">
    <text evidence="5">The sequence shown here is derived from an EMBL/GenBank/DDBJ whole genome shotgun (WGS) entry which is preliminary data.</text>
</comment>
<dbReference type="InterPro" id="IPR016161">
    <property type="entry name" value="Ald_DH/histidinol_DH"/>
</dbReference>
<keyword evidence="1 3" id="KW-0560">Oxidoreductase</keyword>
<dbReference type="PANTHER" id="PTHR11699">
    <property type="entry name" value="ALDEHYDE DEHYDROGENASE-RELATED"/>
    <property type="match status" value="1"/>
</dbReference>
<feature type="active site" evidence="2">
    <location>
        <position position="249"/>
    </location>
</feature>
<dbReference type="InterPro" id="IPR016163">
    <property type="entry name" value="Ald_DH_C"/>
</dbReference>
<protein>
    <submittedName>
        <fullName evidence="5">Betaine-aldehyde dehydrogenase</fullName>
    </submittedName>
</protein>
<dbReference type="PROSITE" id="PS00687">
    <property type="entry name" value="ALDEHYDE_DEHYDR_GLU"/>
    <property type="match status" value="1"/>
</dbReference>
<evidence type="ECO:0000256" key="2">
    <source>
        <dbReference type="PROSITE-ProRule" id="PRU10007"/>
    </source>
</evidence>
<dbReference type="Pfam" id="PF00171">
    <property type="entry name" value="Aldedh"/>
    <property type="match status" value="1"/>
</dbReference>
<comment type="similarity">
    <text evidence="3">Belongs to the aldehyde dehydrogenase family.</text>
</comment>
<dbReference type="InterPro" id="IPR016160">
    <property type="entry name" value="Ald_DH_CS_CYS"/>
</dbReference>
<dbReference type="InterPro" id="IPR015590">
    <property type="entry name" value="Aldehyde_DH_dom"/>
</dbReference>
<dbReference type="EMBL" id="LGUT01002504">
    <property type="protein sequence ID" value="KOG86981.1"/>
    <property type="molecule type" value="Genomic_DNA"/>
</dbReference>
<evidence type="ECO:0000313" key="6">
    <source>
        <dbReference type="Proteomes" id="UP000037020"/>
    </source>
</evidence>
<evidence type="ECO:0000259" key="4">
    <source>
        <dbReference type="Pfam" id="PF00171"/>
    </source>
</evidence>
<dbReference type="Gene3D" id="3.40.309.10">
    <property type="entry name" value="Aldehyde Dehydrogenase, Chain A, domain 2"/>
    <property type="match status" value="1"/>
</dbReference>
<proteinExistence type="inferred from homology"/>
<dbReference type="InterPro" id="IPR016162">
    <property type="entry name" value="Ald_DH_N"/>
</dbReference>
<name>A0ABR5J1C0_9ACTN</name>